<dbReference type="InterPro" id="IPR036390">
    <property type="entry name" value="WH_DNA-bd_sf"/>
</dbReference>
<dbReference type="Pfam" id="PF00126">
    <property type="entry name" value="HTH_1"/>
    <property type="match status" value="1"/>
</dbReference>
<dbReference type="SUPFAM" id="SSF50331">
    <property type="entry name" value="MOP-like"/>
    <property type="match status" value="2"/>
</dbReference>
<dbReference type="PROSITE" id="PS51866">
    <property type="entry name" value="MOP"/>
    <property type="match status" value="1"/>
</dbReference>
<keyword evidence="4" id="KW-0677">Repeat</keyword>
<sequence length="251" mass="25365">MPRRLHLDQALGHAATDKRLEILRLVGECGSISQAARQAGVSYKAAWQALDMLSNLAGVPLVERSVGGAGGGGAQLSAAGKQLLRAGAAMARTREQVLGGLKARREASSLAGLALRTSMRNQLPAVVAELQSHGPLLRVVLAFAGGGTLAARITTESGELLGLSVDRPVLALCKATAVTVARPGARRSAGSNLLTGRVTRVARGDAGDEVAVQLSGGLAMVGFAPAGSGLRSGSAVAVRVDESAVVVALAD</sequence>
<dbReference type="PANTHER" id="PTHR30432:SF1">
    <property type="entry name" value="DNA-BINDING TRANSCRIPTIONAL DUAL REGULATOR MODE"/>
    <property type="match status" value="1"/>
</dbReference>
<dbReference type="GO" id="GO:0015689">
    <property type="term" value="P:molybdate ion transport"/>
    <property type="evidence" value="ECO:0007669"/>
    <property type="project" value="UniProtKB-UniRule"/>
</dbReference>
<dbReference type="Proteomes" id="UP000298180">
    <property type="component" value="Unassembled WGS sequence"/>
</dbReference>
<keyword evidence="8" id="KW-1185">Reference proteome</keyword>
<dbReference type="EMBL" id="SMLM01000002">
    <property type="protein sequence ID" value="TFZ02333.1"/>
    <property type="molecule type" value="Genomic_DNA"/>
</dbReference>
<evidence type="ECO:0000256" key="4">
    <source>
        <dbReference type="ARBA" id="ARBA00022737"/>
    </source>
</evidence>
<protein>
    <submittedName>
        <fullName evidence="7">LysR family transcriptional regulator</fullName>
    </submittedName>
</protein>
<reference evidence="7 8" key="1">
    <citation type="submission" date="2019-03" db="EMBL/GenBank/DDBJ databases">
        <title>Ramlibacter henchirensis DSM 14656, whole genome shotgun sequence.</title>
        <authorList>
            <person name="Zhang X."/>
            <person name="Feng G."/>
            <person name="Zhu H."/>
        </authorList>
    </citation>
    <scope>NUCLEOTIDE SEQUENCE [LARGE SCALE GENOMIC DNA]</scope>
    <source>
        <strain evidence="7 8">DSM 14656</strain>
    </source>
</reference>
<dbReference type="Gene3D" id="1.10.10.10">
    <property type="entry name" value="Winged helix-like DNA-binding domain superfamily/Winged helix DNA-binding domain"/>
    <property type="match status" value="1"/>
</dbReference>
<evidence type="ECO:0000313" key="7">
    <source>
        <dbReference type="EMBL" id="TFZ02333.1"/>
    </source>
</evidence>
<evidence type="ECO:0000256" key="3">
    <source>
        <dbReference type="ARBA" id="ARBA00022505"/>
    </source>
</evidence>
<dbReference type="OrthoDB" id="9800709at2"/>
<dbReference type="InterPro" id="IPR016462">
    <property type="entry name" value="ModE"/>
</dbReference>
<organism evidence="7 8">
    <name type="scientific">Ramlibacter henchirensis</name>
    <dbReference type="NCBI Taxonomy" id="204072"/>
    <lineage>
        <taxon>Bacteria</taxon>
        <taxon>Pseudomonadati</taxon>
        <taxon>Pseudomonadota</taxon>
        <taxon>Betaproteobacteria</taxon>
        <taxon>Burkholderiales</taxon>
        <taxon>Comamonadaceae</taxon>
        <taxon>Ramlibacter</taxon>
    </lineage>
</organism>
<proteinExistence type="inferred from homology"/>
<name>A0A4Z0BSS6_9BURK</name>
<dbReference type="GO" id="GO:0030151">
    <property type="term" value="F:molybdenum ion binding"/>
    <property type="evidence" value="ECO:0007669"/>
    <property type="project" value="UniProtKB-UniRule"/>
</dbReference>
<dbReference type="PANTHER" id="PTHR30432">
    <property type="entry name" value="TRANSCRIPTIONAL REGULATOR MODE"/>
    <property type="match status" value="1"/>
</dbReference>
<dbReference type="InterPro" id="IPR008995">
    <property type="entry name" value="Mo/tungstate-bd_C_term_dom"/>
</dbReference>
<keyword evidence="3 5" id="KW-0500">Molybdenum</keyword>
<dbReference type="AlphaFoldDB" id="A0A4Z0BSS6"/>
<dbReference type="PIRSF" id="PIRSF005763">
    <property type="entry name" value="Txn_reg_ModE"/>
    <property type="match status" value="1"/>
</dbReference>
<dbReference type="Pfam" id="PF03459">
    <property type="entry name" value="TOBE"/>
    <property type="match status" value="1"/>
</dbReference>
<evidence type="ECO:0000256" key="1">
    <source>
        <dbReference type="ARBA" id="ARBA00008110"/>
    </source>
</evidence>
<dbReference type="InterPro" id="IPR051815">
    <property type="entry name" value="Molybdate_resp_trans_reg"/>
</dbReference>
<gene>
    <name evidence="7" type="ORF">EZ313_13765</name>
</gene>
<feature type="domain" description="Mop" evidence="6">
    <location>
        <begin position="116"/>
        <end position="182"/>
    </location>
</feature>
<evidence type="ECO:0000313" key="8">
    <source>
        <dbReference type="Proteomes" id="UP000298180"/>
    </source>
</evidence>
<dbReference type="InterPro" id="IPR004606">
    <property type="entry name" value="Mop_domain"/>
</dbReference>
<dbReference type="Gene3D" id="2.40.50.100">
    <property type="match status" value="2"/>
</dbReference>
<comment type="similarity">
    <text evidence="1 5">Belongs to the ModE family.</text>
</comment>
<dbReference type="InterPro" id="IPR036388">
    <property type="entry name" value="WH-like_DNA-bd_sf"/>
</dbReference>
<dbReference type="InterPro" id="IPR005116">
    <property type="entry name" value="Transp-assoc_OB_typ1"/>
</dbReference>
<dbReference type="SUPFAM" id="SSF46785">
    <property type="entry name" value="Winged helix' DNA-binding domain"/>
    <property type="match status" value="1"/>
</dbReference>
<keyword evidence="2 5" id="KW-0813">Transport</keyword>
<dbReference type="InterPro" id="IPR000847">
    <property type="entry name" value="LysR_HTH_N"/>
</dbReference>
<evidence type="ECO:0000256" key="2">
    <source>
        <dbReference type="ARBA" id="ARBA00022448"/>
    </source>
</evidence>
<evidence type="ECO:0000256" key="5">
    <source>
        <dbReference type="PIRNR" id="PIRNR005763"/>
    </source>
</evidence>
<dbReference type="RefSeq" id="WP_135263860.1">
    <property type="nucleotide sequence ID" value="NZ_SMLM01000002.1"/>
</dbReference>
<evidence type="ECO:0000259" key="6">
    <source>
        <dbReference type="PROSITE" id="PS51866"/>
    </source>
</evidence>
<comment type="caution">
    <text evidence="7">The sequence shown here is derived from an EMBL/GenBank/DDBJ whole genome shotgun (WGS) entry which is preliminary data.</text>
</comment>
<dbReference type="GO" id="GO:0003700">
    <property type="term" value="F:DNA-binding transcription factor activity"/>
    <property type="evidence" value="ECO:0007669"/>
    <property type="project" value="InterPro"/>
</dbReference>
<accession>A0A4Z0BSS6</accession>